<dbReference type="GO" id="GO:0016705">
    <property type="term" value="F:oxidoreductase activity, acting on paired donors, with incorporation or reduction of molecular oxygen"/>
    <property type="evidence" value="ECO:0007669"/>
    <property type="project" value="InterPro"/>
</dbReference>
<dbReference type="InterPro" id="IPR053007">
    <property type="entry name" value="CYP450_monoxygenase_sec-met"/>
</dbReference>
<sequence length="406" mass="44508">MAESIMGSSKSALKIMSRDLLDDHGHIAGVAKIIHATLQPGAKLYALNRRSVQFVKASMDALASRIGEAGANGHTTISLYQWVNHQVMMATTEGIYGPQNPFRDDNVVQASGILPLLTTPIPSITARQSIRARETLIKAYIAYYEKRGFEDPQTSAYIRDRQQYFSSEGLSLVDIARIEALSAIALLSNTMPASFWLVYHIVSDPTVLADCREELTRALNISIGGDGKGTMDAVQSIDIDCIRRNCPVLLSTFKEVFRYHVVGISSRVIMEEHLLDGRFLPFSHKRFVGGLSGSKGSRRLNAVAFRGLGGGASLCPGRHFVSTEIMAFAALFVLRFDAKPASGARWSIPTVEKTNLATSIHQPDHDVEIEVRLLGNEGVKWEVKLSESDIPMEISAEDMAAIDTTE</sequence>
<dbReference type="OrthoDB" id="3366823at2759"/>
<reference evidence="1 2" key="1">
    <citation type="submission" date="2015-09" db="EMBL/GenBank/DDBJ databases">
        <title>Host preference determinants of Valsa canker pathogens revealed by comparative genomics.</title>
        <authorList>
            <person name="Yin Z."/>
            <person name="Huang L."/>
        </authorList>
    </citation>
    <scope>NUCLEOTIDE SEQUENCE [LARGE SCALE GENOMIC DNA]</scope>
    <source>
        <strain evidence="1 2">SXYLt</strain>
    </source>
</reference>
<protein>
    <recommendedName>
        <fullName evidence="3">Cytochrome P450</fullName>
    </recommendedName>
</protein>
<proteinExistence type="predicted"/>
<dbReference type="Proteomes" id="UP000285146">
    <property type="component" value="Unassembled WGS sequence"/>
</dbReference>
<dbReference type="EMBL" id="LKEB01000001">
    <property type="protein sequence ID" value="ROW18320.1"/>
    <property type="molecule type" value="Genomic_DNA"/>
</dbReference>
<gene>
    <name evidence="1" type="ORF">VPNG_00329</name>
</gene>
<name>A0A423XP73_9PEZI</name>
<evidence type="ECO:0008006" key="3">
    <source>
        <dbReference type="Google" id="ProtNLM"/>
    </source>
</evidence>
<dbReference type="PANTHER" id="PTHR47582:SF1">
    <property type="entry name" value="P450, PUTATIVE (EUROFUNG)-RELATED"/>
    <property type="match status" value="1"/>
</dbReference>
<dbReference type="PANTHER" id="PTHR47582">
    <property type="entry name" value="P450, PUTATIVE (EUROFUNG)-RELATED"/>
    <property type="match status" value="1"/>
</dbReference>
<dbReference type="GO" id="GO:0005506">
    <property type="term" value="F:iron ion binding"/>
    <property type="evidence" value="ECO:0007669"/>
    <property type="project" value="InterPro"/>
</dbReference>
<dbReference type="SUPFAM" id="SSF48264">
    <property type="entry name" value="Cytochrome P450"/>
    <property type="match status" value="1"/>
</dbReference>
<dbReference type="CDD" id="cd11040">
    <property type="entry name" value="CYP7_CYP8-like"/>
    <property type="match status" value="1"/>
</dbReference>
<evidence type="ECO:0000313" key="2">
    <source>
        <dbReference type="Proteomes" id="UP000285146"/>
    </source>
</evidence>
<dbReference type="GO" id="GO:0004497">
    <property type="term" value="F:monooxygenase activity"/>
    <property type="evidence" value="ECO:0007669"/>
    <property type="project" value="InterPro"/>
</dbReference>
<dbReference type="GO" id="GO:0020037">
    <property type="term" value="F:heme binding"/>
    <property type="evidence" value="ECO:0007669"/>
    <property type="project" value="InterPro"/>
</dbReference>
<dbReference type="InParanoid" id="A0A423XP73"/>
<keyword evidence="2" id="KW-1185">Reference proteome</keyword>
<accession>A0A423XP73</accession>
<evidence type="ECO:0000313" key="1">
    <source>
        <dbReference type="EMBL" id="ROW18320.1"/>
    </source>
</evidence>
<dbReference type="AlphaFoldDB" id="A0A423XP73"/>
<dbReference type="STRING" id="1230097.A0A423XP73"/>
<organism evidence="1 2">
    <name type="scientific">Cytospora leucostoma</name>
    <dbReference type="NCBI Taxonomy" id="1230097"/>
    <lineage>
        <taxon>Eukaryota</taxon>
        <taxon>Fungi</taxon>
        <taxon>Dikarya</taxon>
        <taxon>Ascomycota</taxon>
        <taxon>Pezizomycotina</taxon>
        <taxon>Sordariomycetes</taxon>
        <taxon>Sordariomycetidae</taxon>
        <taxon>Diaporthales</taxon>
        <taxon>Cytosporaceae</taxon>
        <taxon>Cytospora</taxon>
    </lineage>
</organism>
<dbReference type="InterPro" id="IPR036396">
    <property type="entry name" value="Cyt_P450_sf"/>
</dbReference>
<comment type="caution">
    <text evidence="1">The sequence shown here is derived from an EMBL/GenBank/DDBJ whole genome shotgun (WGS) entry which is preliminary data.</text>
</comment>
<dbReference type="Gene3D" id="1.10.630.10">
    <property type="entry name" value="Cytochrome P450"/>
    <property type="match status" value="1"/>
</dbReference>